<dbReference type="EMBL" id="MNCJ02000317">
    <property type="protein sequence ID" value="KAF5816901.1"/>
    <property type="molecule type" value="Genomic_DNA"/>
</dbReference>
<organism evidence="2 3">
    <name type="scientific">Helianthus annuus</name>
    <name type="common">Common sunflower</name>
    <dbReference type="NCBI Taxonomy" id="4232"/>
    <lineage>
        <taxon>Eukaryota</taxon>
        <taxon>Viridiplantae</taxon>
        <taxon>Streptophyta</taxon>
        <taxon>Embryophyta</taxon>
        <taxon>Tracheophyta</taxon>
        <taxon>Spermatophyta</taxon>
        <taxon>Magnoliopsida</taxon>
        <taxon>eudicotyledons</taxon>
        <taxon>Gunneridae</taxon>
        <taxon>Pentapetalae</taxon>
        <taxon>asterids</taxon>
        <taxon>campanulids</taxon>
        <taxon>Asterales</taxon>
        <taxon>Asteraceae</taxon>
        <taxon>Asteroideae</taxon>
        <taxon>Heliantheae alliance</taxon>
        <taxon>Heliantheae</taxon>
        <taxon>Helianthus</taxon>
    </lineage>
</organism>
<protein>
    <submittedName>
        <fullName evidence="2">BRCT domain-containing protein</fullName>
    </submittedName>
</protein>
<reference evidence="2" key="1">
    <citation type="journal article" date="2017" name="Nature">
        <title>The sunflower genome provides insights into oil metabolism, flowering and Asterid evolution.</title>
        <authorList>
            <person name="Badouin H."/>
            <person name="Gouzy J."/>
            <person name="Grassa C.J."/>
            <person name="Murat F."/>
            <person name="Staton S.E."/>
            <person name="Cottret L."/>
            <person name="Lelandais-Briere C."/>
            <person name="Owens G.L."/>
            <person name="Carrere S."/>
            <person name="Mayjonade B."/>
            <person name="Legrand L."/>
            <person name="Gill N."/>
            <person name="Kane N.C."/>
            <person name="Bowers J.E."/>
            <person name="Hubner S."/>
            <person name="Bellec A."/>
            <person name="Berard A."/>
            <person name="Berges H."/>
            <person name="Blanchet N."/>
            <person name="Boniface M.C."/>
            <person name="Brunel D."/>
            <person name="Catrice O."/>
            <person name="Chaidir N."/>
            <person name="Claudel C."/>
            <person name="Donnadieu C."/>
            <person name="Faraut T."/>
            <person name="Fievet G."/>
            <person name="Helmstetter N."/>
            <person name="King M."/>
            <person name="Knapp S.J."/>
            <person name="Lai Z."/>
            <person name="Le Paslier M.C."/>
            <person name="Lippi Y."/>
            <person name="Lorenzon L."/>
            <person name="Mandel J.R."/>
            <person name="Marage G."/>
            <person name="Marchand G."/>
            <person name="Marquand E."/>
            <person name="Bret-Mestries E."/>
            <person name="Morien E."/>
            <person name="Nambeesan S."/>
            <person name="Nguyen T."/>
            <person name="Pegot-Espagnet P."/>
            <person name="Pouilly N."/>
            <person name="Raftis F."/>
            <person name="Sallet E."/>
            <person name="Schiex T."/>
            <person name="Thomas J."/>
            <person name="Vandecasteele C."/>
            <person name="Vares D."/>
            <person name="Vear F."/>
            <person name="Vautrin S."/>
            <person name="Crespi M."/>
            <person name="Mangin B."/>
            <person name="Burke J.M."/>
            <person name="Salse J."/>
            <person name="Munos S."/>
            <person name="Vincourt P."/>
            <person name="Rieseberg L.H."/>
            <person name="Langlade N.B."/>
        </authorList>
    </citation>
    <scope>NUCLEOTIDE SEQUENCE</scope>
    <source>
        <tissue evidence="2">Leaves</tissue>
    </source>
</reference>
<reference evidence="2" key="2">
    <citation type="submission" date="2020-06" db="EMBL/GenBank/DDBJ databases">
        <title>Helianthus annuus Genome sequencing and assembly Release 2.</title>
        <authorList>
            <person name="Gouzy J."/>
            <person name="Langlade N."/>
            <person name="Munos S."/>
        </authorList>
    </citation>
    <scope>NUCLEOTIDE SEQUENCE</scope>
    <source>
        <tissue evidence="2">Leaves</tissue>
    </source>
</reference>
<dbReference type="Gene3D" id="3.40.50.10190">
    <property type="entry name" value="BRCT domain"/>
    <property type="match status" value="1"/>
</dbReference>
<accession>A0A9K3JKS0</accession>
<keyword evidence="3" id="KW-1185">Reference proteome</keyword>
<proteinExistence type="predicted"/>
<dbReference type="Pfam" id="PF12738">
    <property type="entry name" value="PTCB-BRCT"/>
    <property type="match status" value="1"/>
</dbReference>
<dbReference type="Proteomes" id="UP000215914">
    <property type="component" value="Unassembled WGS sequence"/>
</dbReference>
<sequence length="73" mass="8239">MKLLLRAIFQTMVELMGAQVSKPLIATKITHLICYKFEGDGNSDNEELKVMSKEVEYSQLADVATISSKCWEL</sequence>
<dbReference type="PANTHER" id="PTHR47181">
    <property type="entry name" value="BRCA1 C TERMINUS DOMAIN CONTAINING PROTEIN, EXPRESSED"/>
    <property type="match status" value="1"/>
</dbReference>
<gene>
    <name evidence="2" type="ORF">HanXRQr2_Chr02g0046751</name>
</gene>
<evidence type="ECO:0000313" key="3">
    <source>
        <dbReference type="Proteomes" id="UP000215914"/>
    </source>
</evidence>
<dbReference type="InterPro" id="IPR036420">
    <property type="entry name" value="BRCT_dom_sf"/>
</dbReference>
<dbReference type="AlphaFoldDB" id="A0A9K3JKS0"/>
<dbReference type="PANTHER" id="PTHR47181:SF2">
    <property type="entry name" value="BRCA1 C TERMINUS DOMAIN CONTAINING PROTEIN, EXPRESSED"/>
    <property type="match status" value="1"/>
</dbReference>
<comment type="caution">
    <text evidence="2">The sequence shown here is derived from an EMBL/GenBank/DDBJ whole genome shotgun (WGS) entry which is preliminary data.</text>
</comment>
<dbReference type="Gramene" id="mRNA:HanXRQr2_Chr02g0046751">
    <property type="protein sequence ID" value="mRNA:HanXRQr2_Chr02g0046751"/>
    <property type="gene ID" value="HanXRQr2_Chr02g0046751"/>
</dbReference>
<evidence type="ECO:0000259" key="1">
    <source>
        <dbReference type="Pfam" id="PF12738"/>
    </source>
</evidence>
<evidence type="ECO:0000313" key="2">
    <source>
        <dbReference type="EMBL" id="KAF5816901.1"/>
    </source>
</evidence>
<dbReference type="InterPro" id="IPR001357">
    <property type="entry name" value="BRCT_dom"/>
</dbReference>
<dbReference type="InterPro" id="IPR044254">
    <property type="entry name" value="At4g02110-like"/>
</dbReference>
<feature type="domain" description="BRCT" evidence="1">
    <location>
        <begin position="8"/>
        <end position="40"/>
    </location>
</feature>
<name>A0A9K3JKS0_HELAN</name>